<gene>
    <name evidence="8" type="primary">LOC113795376</name>
</gene>
<organism evidence="7 8">
    <name type="scientific">Dermatophagoides pteronyssinus</name>
    <name type="common">European house dust mite</name>
    <dbReference type="NCBI Taxonomy" id="6956"/>
    <lineage>
        <taxon>Eukaryota</taxon>
        <taxon>Metazoa</taxon>
        <taxon>Ecdysozoa</taxon>
        <taxon>Arthropoda</taxon>
        <taxon>Chelicerata</taxon>
        <taxon>Arachnida</taxon>
        <taxon>Acari</taxon>
        <taxon>Acariformes</taxon>
        <taxon>Sarcoptiformes</taxon>
        <taxon>Astigmata</taxon>
        <taxon>Psoroptidia</taxon>
        <taxon>Analgoidea</taxon>
        <taxon>Pyroglyphidae</taxon>
        <taxon>Dermatophagoidinae</taxon>
        <taxon>Dermatophagoides</taxon>
    </lineage>
</organism>
<evidence type="ECO:0000259" key="6">
    <source>
        <dbReference type="PROSITE" id="PS50011"/>
    </source>
</evidence>
<evidence type="ECO:0000256" key="5">
    <source>
        <dbReference type="ARBA" id="ARBA00037982"/>
    </source>
</evidence>
<dbReference type="Proteomes" id="UP000515146">
    <property type="component" value="Unplaced"/>
</dbReference>
<dbReference type="PROSITE" id="PS00108">
    <property type="entry name" value="PROTEIN_KINASE_ST"/>
    <property type="match status" value="1"/>
</dbReference>
<dbReference type="GO" id="GO:0005737">
    <property type="term" value="C:cytoplasm"/>
    <property type="evidence" value="ECO:0007669"/>
    <property type="project" value="TreeGrafter"/>
</dbReference>
<dbReference type="RefSeq" id="XP_027201371.1">
    <property type="nucleotide sequence ID" value="XM_027345570.1"/>
</dbReference>
<evidence type="ECO:0000256" key="2">
    <source>
        <dbReference type="ARBA" id="ARBA00022741"/>
    </source>
</evidence>
<name>A0A6P6Y8R6_DERPT</name>
<keyword evidence="7" id="KW-1185">Reference proteome</keyword>
<proteinExistence type="inferred from homology"/>
<keyword evidence="4" id="KW-0067">ATP-binding</keyword>
<dbReference type="PANTHER" id="PTHR11042">
    <property type="entry name" value="EUKARYOTIC TRANSLATION INITIATION FACTOR 2-ALPHA KINASE EIF2-ALPHA KINASE -RELATED"/>
    <property type="match status" value="1"/>
</dbReference>
<evidence type="ECO:0000256" key="1">
    <source>
        <dbReference type="ARBA" id="ARBA00022679"/>
    </source>
</evidence>
<dbReference type="InterPro" id="IPR000719">
    <property type="entry name" value="Prot_kinase_dom"/>
</dbReference>
<evidence type="ECO:0000256" key="4">
    <source>
        <dbReference type="ARBA" id="ARBA00022840"/>
    </source>
</evidence>
<dbReference type="InterPro" id="IPR008271">
    <property type="entry name" value="Ser/Thr_kinase_AS"/>
</dbReference>
<dbReference type="InterPro" id="IPR050339">
    <property type="entry name" value="CC_SR_Kinase"/>
</dbReference>
<dbReference type="Pfam" id="PF00069">
    <property type="entry name" value="Pkinase"/>
    <property type="match status" value="1"/>
</dbReference>
<evidence type="ECO:0000313" key="8">
    <source>
        <dbReference type="RefSeq" id="XP_027201371.1"/>
    </source>
</evidence>
<dbReference type="GO" id="GO:0005524">
    <property type="term" value="F:ATP binding"/>
    <property type="evidence" value="ECO:0007669"/>
    <property type="project" value="UniProtKB-KW"/>
</dbReference>
<dbReference type="InParanoid" id="A0A6P6Y8R6"/>
<protein>
    <submittedName>
        <fullName evidence="8">Calcium/calmodulin-dependent serine/threonine-protein kinase-like</fullName>
    </submittedName>
</protein>
<keyword evidence="2" id="KW-0547">Nucleotide-binding</keyword>
<evidence type="ECO:0000313" key="7">
    <source>
        <dbReference type="Proteomes" id="UP000515146"/>
    </source>
</evidence>
<keyword evidence="3" id="KW-0418">Kinase</keyword>
<keyword evidence="1" id="KW-0808">Transferase</keyword>
<dbReference type="GO" id="GO:0004672">
    <property type="term" value="F:protein kinase activity"/>
    <property type="evidence" value="ECO:0007669"/>
    <property type="project" value="InterPro"/>
</dbReference>
<dbReference type="Gene3D" id="1.10.510.10">
    <property type="entry name" value="Transferase(Phosphotransferase) domain 1"/>
    <property type="match status" value="1"/>
</dbReference>
<accession>A0A6P6Y8R6</accession>
<reference evidence="8" key="1">
    <citation type="submission" date="2025-08" db="UniProtKB">
        <authorList>
            <consortium name="RefSeq"/>
        </authorList>
    </citation>
    <scope>IDENTIFICATION</scope>
    <source>
        <strain evidence="8">Airmid</strain>
    </source>
</reference>
<evidence type="ECO:0000256" key="3">
    <source>
        <dbReference type="ARBA" id="ARBA00022777"/>
    </source>
</evidence>
<dbReference type="AlphaFoldDB" id="A0A6P6Y8R6"/>
<dbReference type="KEGG" id="dpte:113795376"/>
<dbReference type="GO" id="GO:0005634">
    <property type="term" value="C:nucleus"/>
    <property type="evidence" value="ECO:0007669"/>
    <property type="project" value="TreeGrafter"/>
</dbReference>
<dbReference type="SUPFAM" id="SSF56112">
    <property type="entry name" value="Protein kinase-like (PK-like)"/>
    <property type="match status" value="1"/>
</dbReference>
<sequence>MLLLDNNRFQRTFKNLGCAGTGTFGKVYKARHRFEPGDLFYAIKVIRTNLDGLADIHEIGLVHRDIKPENLLFDNDVLKIVDFGLSN</sequence>
<dbReference type="PROSITE" id="PS50011">
    <property type="entry name" value="PROTEIN_KINASE_DOM"/>
    <property type="match status" value="1"/>
</dbReference>
<feature type="domain" description="Protein kinase" evidence="6">
    <location>
        <begin position="1"/>
        <end position="87"/>
    </location>
</feature>
<dbReference type="OrthoDB" id="6778822at2759"/>
<comment type="similarity">
    <text evidence="5">Belongs to the protein kinase superfamily. Ser/Thr protein kinase family. GCN2 subfamily.</text>
</comment>
<dbReference type="InterPro" id="IPR011009">
    <property type="entry name" value="Kinase-like_dom_sf"/>
</dbReference>